<comment type="caution">
    <text evidence="1">The sequence shown here is derived from an EMBL/GenBank/DDBJ whole genome shotgun (WGS) entry which is preliminary data.</text>
</comment>
<dbReference type="Proteomes" id="UP001295794">
    <property type="component" value="Unassembled WGS sequence"/>
</dbReference>
<dbReference type="EMBL" id="CAVNYO010000402">
    <property type="protein sequence ID" value="CAK5274368.1"/>
    <property type="molecule type" value="Genomic_DNA"/>
</dbReference>
<gene>
    <name evidence="1" type="ORF">MYCIT1_LOCUS21529</name>
</gene>
<dbReference type="AlphaFoldDB" id="A0AAD2HG51"/>
<feature type="non-terminal residue" evidence="1">
    <location>
        <position position="1"/>
    </location>
</feature>
<reference evidence="1" key="1">
    <citation type="submission" date="2023-11" db="EMBL/GenBank/DDBJ databases">
        <authorList>
            <person name="De Vega J J."/>
            <person name="De Vega J J."/>
        </authorList>
    </citation>
    <scope>NUCLEOTIDE SEQUENCE</scope>
</reference>
<name>A0AAD2HG51_9AGAR</name>
<accession>A0AAD2HG51</accession>
<keyword evidence="2" id="KW-1185">Reference proteome</keyword>
<protein>
    <submittedName>
        <fullName evidence="1">Uncharacterized protein</fullName>
    </submittedName>
</protein>
<evidence type="ECO:0000313" key="1">
    <source>
        <dbReference type="EMBL" id="CAK5274368.1"/>
    </source>
</evidence>
<proteinExistence type="predicted"/>
<sequence length="74" mass="8596">FFRYILLHLDVCFYRVHIFIYYSQLPKRGSRRRAIVLHLAFSRAGSQGDVFIASVLDCIIGLETSVDHEILPEL</sequence>
<organism evidence="1 2">
    <name type="scientific">Mycena citricolor</name>
    <dbReference type="NCBI Taxonomy" id="2018698"/>
    <lineage>
        <taxon>Eukaryota</taxon>
        <taxon>Fungi</taxon>
        <taxon>Dikarya</taxon>
        <taxon>Basidiomycota</taxon>
        <taxon>Agaricomycotina</taxon>
        <taxon>Agaricomycetes</taxon>
        <taxon>Agaricomycetidae</taxon>
        <taxon>Agaricales</taxon>
        <taxon>Marasmiineae</taxon>
        <taxon>Mycenaceae</taxon>
        <taxon>Mycena</taxon>
    </lineage>
</organism>
<evidence type="ECO:0000313" key="2">
    <source>
        <dbReference type="Proteomes" id="UP001295794"/>
    </source>
</evidence>